<evidence type="ECO:0000313" key="3">
    <source>
        <dbReference type="Proteomes" id="UP000005695"/>
    </source>
</evidence>
<feature type="region of interest" description="Disordered" evidence="1">
    <location>
        <begin position="1"/>
        <end position="30"/>
    </location>
</feature>
<gene>
    <name evidence="2" type="ORF">Dace_2450</name>
</gene>
<evidence type="ECO:0000313" key="2">
    <source>
        <dbReference type="EMBL" id="EAT15750.1"/>
    </source>
</evidence>
<reference evidence="2" key="1">
    <citation type="submission" date="2006-05" db="EMBL/GenBank/DDBJ databases">
        <title>Annotation of the draft genome assembly of Desulfuromonas acetoxidans DSM 684.</title>
        <authorList>
            <consortium name="US DOE Joint Genome Institute (JGI-ORNL)"/>
            <person name="Larimer F."/>
            <person name="Land M."/>
            <person name="Hauser L."/>
        </authorList>
    </citation>
    <scope>NUCLEOTIDE SEQUENCE [LARGE SCALE GENOMIC DNA]</scope>
    <source>
        <strain evidence="2">DSM 684</strain>
    </source>
</reference>
<dbReference type="Proteomes" id="UP000005695">
    <property type="component" value="Unassembled WGS sequence"/>
</dbReference>
<protein>
    <submittedName>
        <fullName evidence="2">Uncharacterized protein</fullName>
    </submittedName>
</protein>
<keyword evidence="3" id="KW-1185">Reference proteome</keyword>
<evidence type="ECO:0000256" key="1">
    <source>
        <dbReference type="SAM" id="MobiDB-lite"/>
    </source>
</evidence>
<proteinExistence type="predicted"/>
<dbReference type="AlphaFoldDB" id="Q1JZZ2"/>
<comment type="caution">
    <text evidence="2">The sequence shown here is derived from an EMBL/GenBank/DDBJ whole genome shotgun (WGS) entry which is preliminary data.</text>
</comment>
<dbReference type="RefSeq" id="WP_006000167.1">
    <property type="nucleotide sequence ID" value="NZ_AAEW02000008.1"/>
</dbReference>
<organism evidence="2 3">
    <name type="scientific">Desulfuromonas acetoxidans (strain DSM 684 / 11070)</name>
    <dbReference type="NCBI Taxonomy" id="281689"/>
    <lineage>
        <taxon>Bacteria</taxon>
        <taxon>Pseudomonadati</taxon>
        <taxon>Thermodesulfobacteriota</taxon>
        <taxon>Desulfuromonadia</taxon>
        <taxon>Desulfuromonadales</taxon>
        <taxon>Desulfuromonadaceae</taxon>
        <taxon>Desulfuromonas</taxon>
    </lineage>
</organism>
<reference evidence="2" key="2">
    <citation type="submission" date="2006-05" db="EMBL/GenBank/DDBJ databases">
        <title>Sequencing of the draft genome and assembly of Desulfuromonas acetoxidans DSM 684.</title>
        <authorList>
            <consortium name="US DOE Joint Genome Institute (JGI-PGF)"/>
            <person name="Copeland A."/>
            <person name="Lucas S."/>
            <person name="Lapidus A."/>
            <person name="Barry K."/>
            <person name="Detter J.C."/>
            <person name="Glavina del Rio T."/>
            <person name="Hammon N."/>
            <person name="Israni S."/>
            <person name="Dalin E."/>
            <person name="Tice H."/>
            <person name="Bruce D."/>
            <person name="Pitluck S."/>
            <person name="Richardson P."/>
        </authorList>
    </citation>
    <scope>NUCLEOTIDE SEQUENCE [LARGE SCALE GENOMIC DNA]</scope>
    <source>
        <strain evidence="2">DSM 684</strain>
    </source>
</reference>
<name>Q1JZZ2_DESA6</name>
<accession>Q1JZZ2</accession>
<dbReference type="EMBL" id="AAEW02000008">
    <property type="protein sequence ID" value="EAT15750.1"/>
    <property type="molecule type" value="Genomic_DNA"/>
</dbReference>
<sequence length="166" mass="18420">MNVTTATSAQNVSSSYNRQQKTSTESAATTVTQGDTVTISDEAKAIEQGSQSLEAYRLPDWYADMLPLARTIDLSQQQIGAPYRETQAYAFSQFSQQDQQSINDYSGKLLTFFHDEVARLTDDGSANYVQIRDSEALQQAVMARFESDPSANALLERMQELGQITL</sequence>